<evidence type="ECO:0000259" key="2">
    <source>
        <dbReference type="Pfam" id="PF00149"/>
    </source>
</evidence>
<keyword evidence="1" id="KW-0378">Hydrolase</keyword>
<dbReference type="PANTHER" id="PTHR30337">
    <property type="entry name" value="COMPONENT OF ATP-DEPENDENT DSDNA EXONUCLEASE"/>
    <property type="match status" value="1"/>
</dbReference>
<keyword evidence="3" id="KW-0540">Nuclease</keyword>
<reference evidence="3" key="1">
    <citation type="submission" date="2020-10" db="EMBL/GenBank/DDBJ databases">
        <authorList>
            <person name="Gilroy R."/>
        </authorList>
    </citation>
    <scope>NUCLEOTIDE SEQUENCE</scope>
    <source>
        <strain evidence="3">ChiSjej2B20-13462</strain>
    </source>
</reference>
<dbReference type="InterPro" id="IPR004843">
    <property type="entry name" value="Calcineurin-like_PHP"/>
</dbReference>
<feature type="domain" description="Calcineurin-like phosphoesterase" evidence="2">
    <location>
        <begin position="3"/>
        <end position="188"/>
    </location>
</feature>
<dbReference type="Pfam" id="PF00149">
    <property type="entry name" value="Metallophos"/>
    <property type="match status" value="1"/>
</dbReference>
<evidence type="ECO:0000313" key="4">
    <source>
        <dbReference type="Proteomes" id="UP000886874"/>
    </source>
</evidence>
<dbReference type="SUPFAM" id="SSF56300">
    <property type="entry name" value="Metallo-dependent phosphatases"/>
    <property type="match status" value="1"/>
</dbReference>
<keyword evidence="3" id="KW-0269">Exonuclease</keyword>
<dbReference type="InterPro" id="IPR041796">
    <property type="entry name" value="Mre11_N"/>
</dbReference>
<name>A0A9D0Z6U2_9FIRM</name>
<dbReference type="CDD" id="cd00840">
    <property type="entry name" value="MPP_Mre11_N"/>
    <property type="match status" value="1"/>
</dbReference>
<dbReference type="InterPro" id="IPR029052">
    <property type="entry name" value="Metallo-depent_PP-like"/>
</dbReference>
<dbReference type="EMBL" id="DVFN01000019">
    <property type="protein sequence ID" value="HIQ69000.1"/>
    <property type="molecule type" value="Genomic_DNA"/>
</dbReference>
<accession>A0A9D0Z6U2</accession>
<evidence type="ECO:0000313" key="3">
    <source>
        <dbReference type="EMBL" id="HIQ69000.1"/>
    </source>
</evidence>
<gene>
    <name evidence="3" type="ORF">IAA67_01535</name>
</gene>
<dbReference type="AlphaFoldDB" id="A0A9D0Z6U2"/>
<comment type="caution">
    <text evidence="3">The sequence shown here is derived from an EMBL/GenBank/DDBJ whole genome shotgun (WGS) entry which is preliminary data.</text>
</comment>
<dbReference type="PANTHER" id="PTHR30337:SF7">
    <property type="entry name" value="PHOSPHOESTERASE"/>
    <property type="match status" value="1"/>
</dbReference>
<dbReference type="Gene3D" id="3.60.21.10">
    <property type="match status" value="1"/>
</dbReference>
<organism evidence="3 4">
    <name type="scientific">Candidatus Avoscillospira stercorigallinarum</name>
    <dbReference type="NCBI Taxonomy" id="2840708"/>
    <lineage>
        <taxon>Bacteria</taxon>
        <taxon>Bacillati</taxon>
        <taxon>Bacillota</taxon>
        <taxon>Clostridia</taxon>
        <taxon>Eubacteriales</taxon>
        <taxon>Oscillospiraceae</taxon>
        <taxon>Oscillospiraceae incertae sedis</taxon>
        <taxon>Candidatus Avoscillospira</taxon>
    </lineage>
</organism>
<dbReference type="GO" id="GO:0004527">
    <property type="term" value="F:exonuclease activity"/>
    <property type="evidence" value="ECO:0007669"/>
    <property type="project" value="UniProtKB-KW"/>
</dbReference>
<reference evidence="3" key="2">
    <citation type="journal article" date="2021" name="PeerJ">
        <title>Extensive microbial diversity within the chicken gut microbiome revealed by metagenomics and culture.</title>
        <authorList>
            <person name="Gilroy R."/>
            <person name="Ravi A."/>
            <person name="Getino M."/>
            <person name="Pursley I."/>
            <person name="Horton D.L."/>
            <person name="Alikhan N.F."/>
            <person name="Baker D."/>
            <person name="Gharbi K."/>
            <person name="Hall N."/>
            <person name="Watson M."/>
            <person name="Adriaenssens E.M."/>
            <person name="Foster-Nyarko E."/>
            <person name="Jarju S."/>
            <person name="Secka A."/>
            <person name="Antonio M."/>
            <person name="Oren A."/>
            <person name="Chaudhuri R.R."/>
            <person name="La Ragione R."/>
            <person name="Hildebrand F."/>
            <person name="Pallen M.J."/>
        </authorList>
    </citation>
    <scope>NUCLEOTIDE SEQUENCE</scope>
    <source>
        <strain evidence="3">ChiSjej2B20-13462</strain>
    </source>
</reference>
<evidence type="ECO:0000256" key="1">
    <source>
        <dbReference type="ARBA" id="ARBA00022801"/>
    </source>
</evidence>
<dbReference type="InterPro" id="IPR050535">
    <property type="entry name" value="DNA_Repair-Maintenance_Comp"/>
</dbReference>
<proteinExistence type="predicted"/>
<dbReference type="Proteomes" id="UP000886874">
    <property type="component" value="Unassembled WGS sequence"/>
</dbReference>
<sequence>MVKLLHAADLHLDSPFAGLEPEEALARRRLQRELPLALARLARAEGCSLLLLAGDVFDGARVTPETVEALQTAFEEAALPVLIAPGNHDPYVPGSPWVQAAWPGNVRLFTGGWTGVALPDLGCRIWGAAFRGGEAHGLLGTAPRAEGYLEIGLLHGELAAAGPYNPMTEADVANSGLAYLALGHIHRPRLPAAVGGTWVGWPGVTLGRGFDEPGDHGALVVTVDETGCTGLLRVLPGPRYHLCSVRAGTMPDLPEDCQGDYIRLEVTGEGGPADCEALERALAGRCRSLRVIDRTVPPADLWAEAGTGSLRGLALERLLAAHAAGDPSAAAAARYLIAALEGRDAPWS</sequence>
<protein>
    <submittedName>
        <fullName evidence="3">DNA repair exonuclease</fullName>
    </submittedName>
</protein>